<proteinExistence type="predicted"/>
<dbReference type="PROSITE" id="PS00330">
    <property type="entry name" value="HEMOLYSIN_CALCIUM"/>
    <property type="match status" value="2"/>
</dbReference>
<dbReference type="AlphaFoldDB" id="A0A401Z190"/>
<dbReference type="Gene3D" id="2.150.10.10">
    <property type="entry name" value="Serralysin-like metalloprotease, C-terminal"/>
    <property type="match status" value="1"/>
</dbReference>
<feature type="chain" id="PRO_5019527036" evidence="1">
    <location>
        <begin position="30"/>
        <end position="308"/>
    </location>
</feature>
<sequence>MSVKRWFAQLTAVLLVVAGGTAGSTVVAAAAPAAALAGPTLVYQENDVVHVIASPGAVNDIRTSGEPDEFLVVEDLATSMVVGDGCTKYTDHKVRCHMETDWTSLEIDASDKNDSLDIQFRTSSTDVCKANGAAGDDTIRVSGCTALGDAGNDTIRVMESANVQAGLGNDRIIISYTATGDARNISGGPGKDVVNFAAATGPVSVKLDDVRNDGQEGYQTIDIRSDVEDLEGGPYGDAFVGSAIANNLDGGAGNDRILGGDGNDTLIGGSGNDDLYGDGGLDALNGGLGVDRCEVGAGGGTRVDCELP</sequence>
<accession>A0A401Z190</accession>
<keyword evidence="1" id="KW-0732">Signal</keyword>
<organism evidence="2 3">
    <name type="scientific">Embleya hyalina</name>
    <dbReference type="NCBI Taxonomy" id="516124"/>
    <lineage>
        <taxon>Bacteria</taxon>
        <taxon>Bacillati</taxon>
        <taxon>Actinomycetota</taxon>
        <taxon>Actinomycetes</taxon>
        <taxon>Kitasatosporales</taxon>
        <taxon>Streptomycetaceae</taxon>
        <taxon>Embleya</taxon>
    </lineage>
</organism>
<evidence type="ECO:0000256" key="1">
    <source>
        <dbReference type="SAM" id="SignalP"/>
    </source>
</evidence>
<dbReference type="InterPro" id="IPR001343">
    <property type="entry name" value="Hemolysn_Ca-bd"/>
</dbReference>
<name>A0A401Z190_9ACTN</name>
<dbReference type="GO" id="GO:0005509">
    <property type="term" value="F:calcium ion binding"/>
    <property type="evidence" value="ECO:0007669"/>
    <property type="project" value="InterPro"/>
</dbReference>
<dbReference type="RefSeq" id="WP_126642382.1">
    <property type="nucleotide sequence ID" value="NZ_BIFH01000041.1"/>
</dbReference>
<feature type="signal peptide" evidence="1">
    <location>
        <begin position="1"/>
        <end position="29"/>
    </location>
</feature>
<dbReference type="EMBL" id="BIFH01000041">
    <property type="protein sequence ID" value="GCE00683.1"/>
    <property type="molecule type" value="Genomic_DNA"/>
</dbReference>
<protein>
    <submittedName>
        <fullName evidence="2">Bifunctional hemolysin/adenylate cyclase</fullName>
    </submittedName>
</protein>
<keyword evidence="3" id="KW-1185">Reference proteome</keyword>
<dbReference type="SUPFAM" id="SSF51120">
    <property type="entry name" value="beta-Roll"/>
    <property type="match status" value="2"/>
</dbReference>
<gene>
    <name evidence="2" type="primary">cya_3</name>
    <name evidence="2" type="ORF">EHYA_08409</name>
</gene>
<reference evidence="2 3" key="1">
    <citation type="submission" date="2018-12" db="EMBL/GenBank/DDBJ databases">
        <title>Draft genome sequence of Embleya hyalina NBRC 13850T.</title>
        <authorList>
            <person name="Komaki H."/>
            <person name="Hosoyama A."/>
            <person name="Kimura A."/>
            <person name="Ichikawa N."/>
            <person name="Tamura T."/>
        </authorList>
    </citation>
    <scope>NUCLEOTIDE SEQUENCE [LARGE SCALE GENOMIC DNA]</scope>
    <source>
        <strain evidence="2 3">NBRC 13850</strain>
    </source>
</reference>
<comment type="caution">
    <text evidence="2">The sequence shown here is derived from an EMBL/GenBank/DDBJ whole genome shotgun (WGS) entry which is preliminary data.</text>
</comment>
<dbReference type="InterPro" id="IPR018511">
    <property type="entry name" value="Hemolysin-typ_Ca-bd_CS"/>
</dbReference>
<evidence type="ECO:0000313" key="3">
    <source>
        <dbReference type="Proteomes" id="UP000286931"/>
    </source>
</evidence>
<dbReference type="Proteomes" id="UP000286931">
    <property type="component" value="Unassembled WGS sequence"/>
</dbReference>
<dbReference type="Pfam" id="PF00353">
    <property type="entry name" value="HemolysinCabind"/>
    <property type="match status" value="1"/>
</dbReference>
<evidence type="ECO:0000313" key="2">
    <source>
        <dbReference type="EMBL" id="GCE00683.1"/>
    </source>
</evidence>
<dbReference type="PRINTS" id="PR00313">
    <property type="entry name" value="CABNDNGRPT"/>
</dbReference>
<dbReference type="InterPro" id="IPR011049">
    <property type="entry name" value="Serralysin-like_metalloprot_C"/>
</dbReference>